<gene>
    <name evidence="1" type="ORF">GR206_28825</name>
</gene>
<evidence type="ECO:0000313" key="2">
    <source>
        <dbReference type="Proteomes" id="UP000468864"/>
    </source>
</evidence>
<protein>
    <recommendedName>
        <fullName evidence="3">Restriction endonuclease</fullName>
    </recommendedName>
</protein>
<comment type="caution">
    <text evidence="1">The sequence shown here is derived from an EMBL/GenBank/DDBJ whole genome shotgun (WGS) entry which is preliminary data.</text>
</comment>
<name>A0A6N9ZN68_9HYPH</name>
<dbReference type="InterPro" id="IPR019292">
    <property type="entry name" value="McrC"/>
</dbReference>
<accession>A0A6N9ZN68</accession>
<reference evidence="1 2" key="1">
    <citation type="submission" date="2019-12" db="EMBL/GenBank/DDBJ databases">
        <title>Rhizobium genotypes associated with high levels of biological nitrogen fixation by grain legumes in a temperate-maritime cropping system.</title>
        <authorList>
            <person name="Maluk M."/>
            <person name="Francesc Ferrando Molina F."/>
            <person name="Lopez Del Egido L."/>
            <person name="Lafos M."/>
            <person name="Langarica-Fuentes A."/>
            <person name="Gebre Yohannes G."/>
            <person name="Young M.W."/>
            <person name="Martin P."/>
            <person name="Gantlett R."/>
            <person name="Kenicer G."/>
            <person name="Hawes C."/>
            <person name="Begg G.S."/>
            <person name="Quilliam R.S."/>
            <person name="Squire G.R."/>
            <person name="Poole P.S."/>
            <person name="Young P.W."/>
            <person name="Iannetta P.M."/>
            <person name="James E.K."/>
        </authorList>
    </citation>
    <scope>NUCLEOTIDE SEQUENCE [LARGE SCALE GENOMIC DNA]</scope>
    <source>
        <strain evidence="1 2">JHI2449</strain>
    </source>
</reference>
<evidence type="ECO:0000313" key="1">
    <source>
        <dbReference type="EMBL" id="NEH94974.1"/>
    </source>
</evidence>
<dbReference type="Proteomes" id="UP000468864">
    <property type="component" value="Unassembled WGS sequence"/>
</dbReference>
<dbReference type="RefSeq" id="WP_163882636.1">
    <property type="nucleotide sequence ID" value="NZ_WUEP01000029.1"/>
</dbReference>
<dbReference type="Pfam" id="PF10117">
    <property type="entry name" value="McrBC"/>
    <property type="match status" value="1"/>
</dbReference>
<dbReference type="AlphaFoldDB" id="A0A6N9ZN68"/>
<dbReference type="EMBL" id="WUEP01000029">
    <property type="protein sequence ID" value="NEH94974.1"/>
    <property type="molecule type" value="Genomic_DNA"/>
</dbReference>
<evidence type="ECO:0008006" key="3">
    <source>
        <dbReference type="Google" id="ProtNLM"/>
    </source>
</evidence>
<sequence>MTATEGKGFSLPSELHAKFRSKLWAVSQALGLRFRPFSEIDGVFTIMNLVGSIDLGGVIIDILPKTEPTEDWVSSIVSLLATSDRIEIAGRRRAGFSPAKEGLADALAKIYLDDLRMALRRDGPITAIVRAKTESVMLRGKLQVSELARRWTVRPTQLPQTVTEISDQNDFSRALAAAAVQLGGWCRDYQTKNGLLSIATKLSHGDPTQIVVPSGISGRSLPPQWNAYKSSWAIASAVLSRRSLLGVSGLQLGPALVIEPWPLLERLLERSLAAFSSHAKSHGRNFRWSSQEHLDILRPIGGGAAYSHQLKPDGVMIEDDMVVATFEAKYRDYSPDQGPLRSEIYQAISAARAASSPIAVLVYPGRFPTSTWRVAGRFGDPLTLATVGLEMFSYRWGDENERGKVLYDLVTNL</sequence>
<proteinExistence type="predicted"/>
<organism evidence="1 2">
    <name type="scientific">Rhizobium laguerreae</name>
    <dbReference type="NCBI Taxonomy" id="1076926"/>
    <lineage>
        <taxon>Bacteria</taxon>
        <taxon>Pseudomonadati</taxon>
        <taxon>Pseudomonadota</taxon>
        <taxon>Alphaproteobacteria</taxon>
        <taxon>Hyphomicrobiales</taxon>
        <taxon>Rhizobiaceae</taxon>
        <taxon>Rhizobium/Agrobacterium group</taxon>
        <taxon>Rhizobium</taxon>
    </lineage>
</organism>